<dbReference type="EMBL" id="CAJVPT010002743">
    <property type="protein sequence ID" value="CAG8486719.1"/>
    <property type="molecule type" value="Genomic_DNA"/>
</dbReference>
<organism evidence="1 2">
    <name type="scientific">Acaulospora colombiana</name>
    <dbReference type="NCBI Taxonomy" id="27376"/>
    <lineage>
        <taxon>Eukaryota</taxon>
        <taxon>Fungi</taxon>
        <taxon>Fungi incertae sedis</taxon>
        <taxon>Mucoromycota</taxon>
        <taxon>Glomeromycotina</taxon>
        <taxon>Glomeromycetes</taxon>
        <taxon>Diversisporales</taxon>
        <taxon>Acaulosporaceae</taxon>
        <taxon>Acaulospora</taxon>
    </lineage>
</organism>
<sequence>MCCTMFPFSNQNAKKKTIAEKAREEREQRENQRIKQKKDQIKSQAAVIIQSAYRKHDYKKKEKNQLRILWDTDSGFDLNNTSSNQSATTSSIEILGLAYLLFAFFNSDDPTDKIRFSHLCKIILFTTSSSTTAAKQSAQQRVAPFHLLLLSKSYAVPTQNMMKKILWQCVVSAAGNSLDNAGVSSVTSKSTLYLSGSELRLEIFRGYLQNSIASNNETFITVRRNYVLEDGYRYLGGLTAMRTKGRMIARAVQEGILCDVQFAEFFLSKLSGRAVFLEDLVGLNNELWKNMMFLKRYDGNVEDLGLYFSIDEEINGQITSKELKPGGSHMIVTNENRIQYLYFMADYRLNKQNKEQTKAFIDGKLAEDVFSTRVTEVIFILRPIIELNIINHELIVLIRVISGEDVDWDPSDLRKYSVYQDGYFDQHRCRSLHIKLALTFVCILITSYNLAAAWGLQPQFTVRLVSSDQEQGPEPRLVLEPVKAFFNIGNSRSSKGRLPTSST</sequence>
<gene>
    <name evidence="1" type="ORF">ACOLOM_LOCUS2215</name>
</gene>
<dbReference type="Proteomes" id="UP000789525">
    <property type="component" value="Unassembled WGS sequence"/>
</dbReference>
<protein>
    <submittedName>
        <fullName evidence="1">11388_t:CDS:1</fullName>
    </submittedName>
</protein>
<name>A0ACA9KPZ1_9GLOM</name>
<proteinExistence type="predicted"/>
<evidence type="ECO:0000313" key="1">
    <source>
        <dbReference type="EMBL" id="CAG8486719.1"/>
    </source>
</evidence>
<accession>A0ACA9KPZ1</accession>
<keyword evidence="2" id="KW-1185">Reference proteome</keyword>
<reference evidence="1" key="1">
    <citation type="submission" date="2021-06" db="EMBL/GenBank/DDBJ databases">
        <authorList>
            <person name="Kallberg Y."/>
            <person name="Tangrot J."/>
            <person name="Rosling A."/>
        </authorList>
    </citation>
    <scope>NUCLEOTIDE SEQUENCE</scope>
    <source>
        <strain evidence="1">CL356</strain>
    </source>
</reference>
<feature type="non-terminal residue" evidence="1">
    <location>
        <position position="503"/>
    </location>
</feature>
<comment type="caution">
    <text evidence="1">The sequence shown here is derived from an EMBL/GenBank/DDBJ whole genome shotgun (WGS) entry which is preliminary data.</text>
</comment>
<evidence type="ECO:0000313" key="2">
    <source>
        <dbReference type="Proteomes" id="UP000789525"/>
    </source>
</evidence>